<protein>
    <submittedName>
        <fullName evidence="7">Ribonuclease BN</fullName>
    </submittedName>
</protein>
<dbReference type="KEGG" id="sus:Acid_7029"/>
<reference evidence="7" key="1">
    <citation type="submission" date="2006-10" db="EMBL/GenBank/DDBJ databases">
        <title>Complete sequence of Solibacter usitatus Ellin6076.</title>
        <authorList>
            <consortium name="US DOE Joint Genome Institute"/>
            <person name="Copeland A."/>
            <person name="Lucas S."/>
            <person name="Lapidus A."/>
            <person name="Barry K."/>
            <person name="Detter J.C."/>
            <person name="Glavina del Rio T."/>
            <person name="Hammon N."/>
            <person name="Israni S."/>
            <person name="Dalin E."/>
            <person name="Tice H."/>
            <person name="Pitluck S."/>
            <person name="Thompson L.S."/>
            <person name="Brettin T."/>
            <person name="Bruce D."/>
            <person name="Han C."/>
            <person name="Tapia R."/>
            <person name="Gilna P."/>
            <person name="Schmutz J."/>
            <person name="Larimer F."/>
            <person name="Land M."/>
            <person name="Hauser L."/>
            <person name="Kyrpides N."/>
            <person name="Mikhailova N."/>
            <person name="Janssen P.H."/>
            <person name="Kuske C.R."/>
            <person name="Richardson P."/>
        </authorList>
    </citation>
    <scope>NUCLEOTIDE SEQUENCE</scope>
    <source>
        <strain evidence="7">Ellin6076</strain>
    </source>
</reference>
<evidence type="ECO:0000256" key="3">
    <source>
        <dbReference type="ARBA" id="ARBA00022692"/>
    </source>
</evidence>
<proteinExistence type="predicted"/>
<feature type="transmembrane region" description="Helical" evidence="6">
    <location>
        <begin position="29"/>
        <end position="50"/>
    </location>
</feature>
<gene>
    <name evidence="7" type="ordered locus">Acid_7029</name>
</gene>
<dbReference type="InterPro" id="IPR017039">
    <property type="entry name" value="Virul_fac_BrkB"/>
</dbReference>
<feature type="transmembrane region" description="Helical" evidence="6">
    <location>
        <begin position="247"/>
        <end position="266"/>
    </location>
</feature>
<dbReference type="InParanoid" id="Q01QX8"/>
<evidence type="ECO:0000256" key="4">
    <source>
        <dbReference type="ARBA" id="ARBA00022989"/>
    </source>
</evidence>
<dbReference type="PANTHER" id="PTHR30213:SF1">
    <property type="entry name" value="INNER MEMBRANE PROTEIN YHJD"/>
    <property type="match status" value="1"/>
</dbReference>
<dbReference type="eggNOG" id="COG1295">
    <property type="taxonomic scope" value="Bacteria"/>
</dbReference>
<dbReference type="STRING" id="234267.Acid_7029"/>
<comment type="subcellular location">
    <subcellularLocation>
        <location evidence="1">Cell membrane</location>
        <topology evidence="1">Multi-pass membrane protein</topology>
    </subcellularLocation>
</comment>
<keyword evidence="5 6" id="KW-0472">Membrane</keyword>
<dbReference type="EMBL" id="CP000473">
    <property type="protein sequence ID" value="ABJ87942.1"/>
    <property type="molecule type" value="Genomic_DNA"/>
</dbReference>
<dbReference type="OrthoDB" id="9808671at2"/>
<evidence type="ECO:0000256" key="2">
    <source>
        <dbReference type="ARBA" id="ARBA00022475"/>
    </source>
</evidence>
<evidence type="ECO:0000256" key="1">
    <source>
        <dbReference type="ARBA" id="ARBA00004651"/>
    </source>
</evidence>
<feature type="transmembrane region" description="Helical" evidence="6">
    <location>
        <begin position="207"/>
        <end position="227"/>
    </location>
</feature>
<feature type="transmembrane region" description="Helical" evidence="6">
    <location>
        <begin position="173"/>
        <end position="195"/>
    </location>
</feature>
<dbReference type="PIRSF" id="PIRSF035875">
    <property type="entry name" value="RNase_BN"/>
    <property type="match status" value="1"/>
</dbReference>
<keyword evidence="4 6" id="KW-1133">Transmembrane helix</keyword>
<name>Q01QX8_SOLUE</name>
<evidence type="ECO:0000256" key="6">
    <source>
        <dbReference type="SAM" id="Phobius"/>
    </source>
</evidence>
<organism evidence="7">
    <name type="scientific">Solibacter usitatus (strain Ellin6076)</name>
    <dbReference type="NCBI Taxonomy" id="234267"/>
    <lineage>
        <taxon>Bacteria</taxon>
        <taxon>Pseudomonadati</taxon>
        <taxon>Acidobacteriota</taxon>
        <taxon>Terriglobia</taxon>
        <taxon>Bryobacterales</taxon>
        <taxon>Solibacteraceae</taxon>
        <taxon>Candidatus Solibacter</taxon>
    </lineage>
</organism>
<evidence type="ECO:0000256" key="5">
    <source>
        <dbReference type="ARBA" id="ARBA00023136"/>
    </source>
</evidence>
<dbReference type="HOGENOM" id="CLU_075570_0_0_0"/>
<sequence length="275" mass="30903">MSLLNPEHREHLELIRPTARYIMETEAHVYALAISASVLLSFFPFCNVMLSLCRMLHWPAAEEAIYLALRDYFPGELAGFLKRNLALQGHLQLTSMVLLLFTANGIFEPLEVALNRAWGITRNRSYLKNQLIALGMIFICGALAMLSLMFTAFNRQWLGAWSALAPVQSFLNLLIFKIAAVPISILALFLVYWLLPNRKISPSRVAPAAIYVGLVLEGLKYVNLAIAPYLQAKLEHEYSIFRHSVAILLWSFIAAMVVLAGAEWTARHGDRDSLS</sequence>
<dbReference type="AlphaFoldDB" id="Q01QX8"/>
<evidence type="ECO:0000313" key="7">
    <source>
        <dbReference type="EMBL" id="ABJ87942.1"/>
    </source>
</evidence>
<feature type="transmembrane region" description="Helical" evidence="6">
    <location>
        <begin position="131"/>
        <end position="153"/>
    </location>
</feature>
<accession>Q01QX8</accession>
<keyword evidence="2" id="KW-1003">Cell membrane</keyword>
<dbReference type="Pfam" id="PF03631">
    <property type="entry name" value="Virul_fac_BrkB"/>
    <property type="match status" value="1"/>
</dbReference>
<dbReference type="GO" id="GO:0005886">
    <property type="term" value="C:plasma membrane"/>
    <property type="evidence" value="ECO:0007669"/>
    <property type="project" value="UniProtKB-SubCell"/>
</dbReference>
<keyword evidence="3 6" id="KW-0812">Transmembrane</keyword>
<dbReference type="PANTHER" id="PTHR30213">
    <property type="entry name" value="INNER MEMBRANE PROTEIN YHJD"/>
    <property type="match status" value="1"/>
</dbReference>